<protein>
    <submittedName>
        <fullName evidence="1">Uncharacterized protein</fullName>
    </submittedName>
</protein>
<reference evidence="1" key="2">
    <citation type="journal article" date="2022" name="New Phytol.">
        <title>Evolutionary transition to the ectomycorrhizal habit in the genomes of a hyperdiverse lineage of mushroom-forming fungi.</title>
        <authorList>
            <person name="Looney B."/>
            <person name="Miyauchi S."/>
            <person name="Morin E."/>
            <person name="Drula E."/>
            <person name="Courty P.E."/>
            <person name="Kohler A."/>
            <person name="Kuo A."/>
            <person name="LaButti K."/>
            <person name="Pangilinan J."/>
            <person name="Lipzen A."/>
            <person name="Riley R."/>
            <person name="Andreopoulos W."/>
            <person name="He G."/>
            <person name="Johnson J."/>
            <person name="Nolan M."/>
            <person name="Tritt A."/>
            <person name="Barry K.W."/>
            <person name="Grigoriev I.V."/>
            <person name="Nagy L.G."/>
            <person name="Hibbett D."/>
            <person name="Henrissat B."/>
            <person name="Matheny P.B."/>
            <person name="Labbe J."/>
            <person name="Martin F.M."/>
        </authorList>
    </citation>
    <scope>NUCLEOTIDE SEQUENCE</scope>
    <source>
        <strain evidence="1">HHB10654</strain>
    </source>
</reference>
<evidence type="ECO:0000313" key="1">
    <source>
        <dbReference type="EMBL" id="KAI0064326.1"/>
    </source>
</evidence>
<organism evidence="1 2">
    <name type="scientific">Artomyces pyxidatus</name>
    <dbReference type="NCBI Taxonomy" id="48021"/>
    <lineage>
        <taxon>Eukaryota</taxon>
        <taxon>Fungi</taxon>
        <taxon>Dikarya</taxon>
        <taxon>Basidiomycota</taxon>
        <taxon>Agaricomycotina</taxon>
        <taxon>Agaricomycetes</taxon>
        <taxon>Russulales</taxon>
        <taxon>Auriscalpiaceae</taxon>
        <taxon>Artomyces</taxon>
    </lineage>
</organism>
<gene>
    <name evidence="1" type="ORF">BV25DRAFT_1823310</name>
</gene>
<comment type="caution">
    <text evidence="1">The sequence shown here is derived from an EMBL/GenBank/DDBJ whole genome shotgun (WGS) entry which is preliminary data.</text>
</comment>
<proteinExistence type="predicted"/>
<keyword evidence="2" id="KW-1185">Reference proteome</keyword>
<dbReference type="Proteomes" id="UP000814140">
    <property type="component" value="Unassembled WGS sequence"/>
</dbReference>
<evidence type="ECO:0000313" key="2">
    <source>
        <dbReference type="Proteomes" id="UP000814140"/>
    </source>
</evidence>
<name>A0ACB8T8J1_9AGAM</name>
<sequence length="645" mass="72827">MSSEPPTDRGPSRKRRKSKGLAQNSSHGDSGSDAVSTVACLDKMPVEILSEILFYVPSPKEVLAVTRCNKHLCATLLNPSNISIWRRAREECTVGALPPPFDGWSESAYAAFVFDGGNCEVCGKNTPNMYQSFSLRLRICRNSECRKAFRSLLYVNPPHSAATQFITTWIPQLEPNQWRKFWHQPVVICLKKQYHQAVDEFNKFVQLRQPLEEYHRRHEVDVRRLDPTLATSVSLLQWRALWETRYNEVKKANIAFTQQIAAHEGWSAGDMFDTPTYGSLHRSHTACLQKVSQSSFDLIRPRVEAEIITISETRKRRVAEHSHQVRREDIGRHHQRLCSAPEPTVVPPLPEFRKLPVLKVLQSKDSMGIEDELKNSLTLRDLVQTDLQRWTAAARRDLGRVLGYPEWKNPSTKVLHPVDRVTARLKCQRCSRVARKYADVGSLDFVGACAHECPGLAKKTSARRVWAAGQFIPDQKAIDVISQAATLAAVKPEDQGAREALESLGAHFLCKSCDAPIVMDFRRLMGHAERHDRMEISLLSEVEAAATLTQPFIANSYLELMDRTHEASKTRKTPTFVCRHCSHGSALGGPSREEKSVGRPKMMSFDGLVSHVKAKHGIAQMSDEDFFRDLNAALSTEIPERLRVV</sequence>
<reference evidence="1" key="1">
    <citation type="submission" date="2021-03" db="EMBL/GenBank/DDBJ databases">
        <authorList>
            <consortium name="DOE Joint Genome Institute"/>
            <person name="Ahrendt S."/>
            <person name="Looney B.P."/>
            <person name="Miyauchi S."/>
            <person name="Morin E."/>
            <person name="Drula E."/>
            <person name="Courty P.E."/>
            <person name="Chicoki N."/>
            <person name="Fauchery L."/>
            <person name="Kohler A."/>
            <person name="Kuo A."/>
            <person name="Labutti K."/>
            <person name="Pangilinan J."/>
            <person name="Lipzen A."/>
            <person name="Riley R."/>
            <person name="Andreopoulos W."/>
            <person name="He G."/>
            <person name="Johnson J."/>
            <person name="Barry K.W."/>
            <person name="Grigoriev I.V."/>
            <person name="Nagy L."/>
            <person name="Hibbett D."/>
            <person name="Henrissat B."/>
            <person name="Matheny P.B."/>
            <person name="Labbe J."/>
            <person name="Martin F."/>
        </authorList>
    </citation>
    <scope>NUCLEOTIDE SEQUENCE</scope>
    <source>
        <strain evidence="1">HHB10654</strain>
    </source>
</reference>
<accession>A0ACB8T8J1</accession>
<dbReference type="EMBL" id="MU277199">
    <property type="protein sequence ID" value="KAI0064326.1"/>
    <property type="molecule type" value="Genomic_DNA"/>
</dbReference>